<evidence type="ECO:0000256" key="6">
    <source>
        <dbReference type="ARBA" id="ARBA00022692"/>
    </source>
</evidence>
<keyword evidence="5" id="KW-0808">Transferase</keyword>
<evidence type="ECO:0000313" key="15">
    <source>
        <dbReference type="Proteomes" id="UP000295345"/>
    </source>
</evidence>
<evidence type="ECO:0000256" key="7">
    <source>
        <dbReference type="ARBA" id="ARBA00022777"/>
    </source>
</evidence>
<comment type="caution">
    <text evidence="14">The sequence shown here is derived from an EMBL/GenBank/DDBJ whole genome shotgun (WGS) entry which is preliminary data.</text>
</comment>
<reference evidence="14 15" key="1">
    <citation type="submission" date="2019-03" db="EMBL/GenBank/DDBJ databases">
        <title>Draft genome sequences of novel Actinobacteria.</title>
        <authorList>
            <person name="Sahin N."/>
            <person name="Ay H."/>
            <person name="Saygin H."/>
        </authorList>
    </citation>
    <scope>NUCLEOTIDE SEQUENCE [LARGE SCALE GENOMIC DNA]</scope>
    <source>
        <strain evidence="14 15">DSM 41900</strain>
    </source>
</reference>
<dbReference type="OrthoDB" id="9786919at2"/>
<dbReference type="InterPro" id="IPR036890">
    <property type="entry name" value="HATPase_C_sf"/>
</dbReference>
<dbReference type="Pfam" id="PF00512">
    <property type="entry name" value="HisKA"/>
    <property type="match status" value="1"/>
</dbReference>
<sequence length="443" mass="47325">MRLSRLRRPPFRARLAAAFTGLFLLAGVVLLAFVVLLARYGTAQRVEGMAVRAVDDPDPEAGGYTRAYPTTPLDPDAAPPVPPLASPSPSASYDAIDVRLVNETVRAVQDTVLHQLLLWSGMGLVLLALLAGAMGWWLAGRALRPVAAVTDAARRISEERLHERLALTGPDDELHRLAATFDGMLDRLERSFDSQRRFVANAAHELRTPLAAQRTSLEVGLADPLPDDLAEVREELLTTNREAERLIAALLVLARSDLGLDTVEECDLRDVARRVADELRPLAAERRVSVTLTAADPVPIHGEPVLLRHLVANLVGNAVRYNLPDGTVSIRLTGRTLTVVNTGAPVDPDEVDGLFEPFRRLGQDRTSATGHGLGLSVVASIAAAHDARVTARPGPDGGLTVAVTFPDDPAVGSSACPSTRCGSTPCGVETPTSPSTAARRSWS</sequence>
<keyword evidence="7 14" id="KW-0418">Kinase</keyword>
<comment type="subcellular location">
    <subcellularLocation>
        <location evidence="2">Cell membrane</location>
    </subcellularLocation>
</comment>
<gene>
    <name evidence="14" type="ORF">E1283_13400</name>
</gene>
<dbReference type="Gene3D" id="3.30.565.10">
    <property type="entry name" value="Histidine kinase-like ATPase, C-terminal domain"/>
    <property type="match status" value="1"/>
</dbReference>
<dbReference type="InterPro" id="IPR036097">
    <property type="entry name" value="HisK_dim/P_sf"/>
</dbReference>
<dbReference type="RefSeq" id="WP_132818234.1">
    <property type="nucleotide sequence ID" value="NZ_SMKI01000118.1"/>
</dbReference>
<evidence type="ECO:0000313" key="14">
    <source>
        <dbReference type="EMBL" id="TDC75140.1"/>
    </source>
</evidence>
<organism evidence="14 15">
    <name type="scientific">Streptomyces hainanensis</name>
    <dbReference type="NCBI Taxonomy" id="402648"/>
    <lineage>
        <taxon>Bacteria</taxon>
        <taxon>Bacillati</taxon>
        <taxon>Actinomycetota</taxon>
        <taxon>Actinomycetes</taxon>
        <taxon>Kitasatosporales</taxon>
        <taxon>Streptomycetaceae</taxon>
        <taxon>Streptomyces</taxon>
    </lineage>
</organism>
<dbReference type="PROSITE" id="PS50885">
    <property type="entry name" value="HAMP"/>
    <property type="match status" value="1"/>
</dbReference>
<feature type="compositionally biased region" description="Pro residues" evidence="10">
    <location>
        <begin position="77"/>
        <end position="86"/>
    </location>
</feature>
<dbReference type="SUPFAM" id="SSF47384">
    <property type="entry name" value="Homodimeric domain of signal transducing histidine kinase"/>
    <property type="match status" value="1"/>
</dbReference>
<dbReference type="EMBL" id="SMKI01000118">
    <property type="protein sequence ID" value="TDC75140.1"/>
    <property type="molecule type" value="Genomic_DNA"/>
</dbReference>
<evidence type="ECO:0000259" key="13">
    <source>
        <dbReference type="PROSITE" id="PS50885"/>
    </source>
</evidence>
<dbReference type="Pfam" id="PF02518">
    <property type="entry name" value="HATPase_c"/>
    <property type="match status" value="1"/>
</dbReference>
<dbReference type="AlphaFoldDB" id="A0A4R4TCW2"/>
<keyword evidence="11" id="KW-0472">Membrane</keyword>
<dbReference type="InterPro" id="IPR005467">
    <property type="entry name" value="His_kinase_dom"/>
</dbReference>
<keyword evidence="15" id="KW-1185">Reference proteome</keyword>
<evidence type="ECO:0000256" key="11">
    <source>
        <dbReference type="SAM" id="Phobius"/>
    </source>
</evidence>
<dbReference type="SMART" id="SM00387">
    <property type="entry name" value="HATPase_c"/>
    <property type="match status" value="1"/>
</dbReference>
<keyword evidence="8 11" id="KW-1133">Transmembrane helix</keyword>
<dbReference type="PANTHER" id="PTHR45436:SF5">
    <property type="entry name" value="SENSOR HISTIDINE KINASE TRCS"/>
    <property type="match status" value="1"/>
</dbReference>
<evidence type="ECO:0000256" key="4">
    <source>
        <dbReference type="ARBA" id="ARBA00022553"/>
    </source>
</evidence>
<evidence type="ECO:0000259" key="12">
    <source>
        <dbReference type="PROSITE" id="PS50109"/>
    </source>
</evidence>
<evidence type="ECO:0000256" key="5">
    <source>
        <dbReference type="ARBA" id="ARBA00022679"/>
    </source>
</evidence>
<name>A0A4R4TCW2_9ACTN</name>
<evidence type="ECO:0000256" key="1">
    <source>
        <dbReference type="ARBA" id="ARBA00000085"/>
    </source>
</evidence>
<feature type="domain" description="HAMP" evidence="13">
    <location>
        <begin position="140"/>
        <end position="193"/>
    </location>
</feature>
<dbReference type="SMART" id="SM00304">
    <property type="entry name" value="HAMP"/>
    <property type="match status" value="1"/>
</dbReference>
<dbReference type="GO" id="GO:0000155">
    <property type="term" value="F:phosphorelay sensor kinase activity"/>
    <property type="evidence" value="ECO:0007669"/>
    <property type="project" value="InterPro"/>
</dbReference>
<evidence type="ECO:0000256" key="10">
    <source>
        <dbReference type="SAM" id="MobiDB-lite"/>
    </source>
</evidence>
<dbReference type="GO" id="GO:0005886">
    <property type="term" value="C:plasma membrane"/>
    <property type="evidence" value="ECO:0007669"/>
    <property type="project" value="UniProtKB-SubCell"/>
</dbReference>
<dbReference type="Proteomes" id="UP000295345">
    <property type="component" value="Unassembled WGS sequence"/>
</dbReference>
<dbReference type="PANTHER" id="PTHR45436">
    <property type="entry name" value="SENSOR HISTIDINE KINASE YKOH"/>
    <property type="match status" value="1"/>
</dbReference>
<dbReference type="Pfam" id="PF00672">
    <property type="entry name" value="HAMP"/>
    <property type="match status" value="1"/>
</dbReference>
<dbReference type="InterPro" id="IPR050428">
    <property type="entry name" value="TCS_sensor_his_kinase"/>
</dbReference>
<feature type="region of interest" description="Disordered" evidence="10">
    <location>
        <begin position="69"/>
        <end position="88"/>
    </location>
</feature>
<evidence type="ECO:0000256" key="3">
    <source>
        <dbReference type="ARBA" id="ARBA00012438"/>
    </source>
</evidence>
<feature type="compositionally biased region" description="Polar residues" evidence="10">
    <location>
        <begin position="430"/>
        <end position="443"/>
    </location>
</feature>
<evidence type="ECO:0000256" key="2">
    <source>
        <dbReference type="ARBA" id="ARBA00004236"/>
    </source>
</evidence>
<evidence type="ECO:0000256" key="9">
    <source>
        <dbReference type="ARBA" id="ARBA00023012"/>
    </source>
</evidence>
<dbReference type="PROSITE" id="PS50109">
    <property type="entry name" value="HIS_KIN"/>
    <property type="match status" value="1"/>
</dbReference>
<keyword evidence="4" id="KW-0597">Phosphoprotein</keyword>
<dbReference type="SMART" id="SM00388">
    <property type="entry name" value="HisKA"/>
    <property type="match status" value="1"/>
</dbReference>
<protein>
    <recommendedName>
        <fullName evidence="3">histidine kinase</fullName>
        <ecNumber evidence="3">2.7.13.3</ecNumber>
    </recommendedName>
</protein>
<keyword evidence="9" id="KW-0902">Two-component regulatory system</keyword>
<feature type="domain" description="Histidine kinase" evidence="12">
    <location>
        <begin position="201"/>
        <end position="409"/>
    </location>
</feature>
<accession>A0A4R4TCW2</accession>
<keyword evidence="6 11" id="KW-0812">Transmembrane</keyword>
<dbReference type="Gene3D" id="1.10.287.130">
    <property type="match status" value="1"/>
</dbReference>
<dbReference type="EC" id="2.7.13.3" evidence="3"/>
<dbReference type="InterPro" id="IPR003594">
    <property type="entry name" value="HATPase_dom"/>
</dbReference>
<dbReference type="InterPro" id="IPR003661">
    <property type="entry name" value="HisK_dim/P_dom"/>
</dbReference>
<dbReference type="CDD" id="cd06225">
    <property type="entry name" value="HAMP"/>
    <property type="match status" value="1"/>
</dbReference>
<dbReference type="CDD" id="cd00082">
    <property type="entry name" value="HisKA"/>
    <property type="match status" value="1"/>
</dbReference>
<evidence type="ECO:0000256" key="8">
    <source>
        <dbReference type="ARBA" id="ARBA00022989"/>
    </source>
</evidence>
<dbReference type="SUPFAM" id="SSF158472">
    <property type="entry name" value="HAMP domain-like"/>
    <property type="match status" value="1"/>
</dbReference>
<proteinExistence type="predicted"/>
<dbReference type="Gene3D" id="6.10.340.10">
    <property type="match status" value="1"/>
</dbReference>
<dbReference type="InterPro" id="IPR003660">
    <property type="entry name" value="HAMP_dom"/>
</dbReference>
<comment type="catalytic activity">
    <reaction evidence="1">
        <text>ATP + protein L-histidine = ADP + protein N-phospho-L-histidine.</text>
        <dbReference type="EC" id="2.7.13.3"/>
    </reaction>
</comment>
<feature type="transmembrane region" description="Helical" evidence="11">
    <location>
        <begin position="116"/>
        <end position="139"/>
    </location>
</feature>
<dbReference type="SUPFAM" id="SSF55874">
    <property type="entry name" value="ATPase domain of HSP90 chaperone/DNA topoisomerase II/histidine kinase"/>
    <property type="match status" value="1"/>
</dbReference>
<feature type="region of interest" description="Disordered" evidence="10">
    <location>
        <begin position="421"/>
        <end position="443"/>
    </location>
</feature>